<dbReference type="PANTHER" id="PTHR43163">
    <property type="entry name" value="DIPEPTIDE TRANSPORT SYSTEM PERMEASE PROTEIN DPPB-RELATED"/>
    <property type="match status" value="1"/>
</dbReference>
<feature type="transmembrane region" description="Helical" evidence="7">
    <location>
        <begin position="290"/>
        <end position="314"/>
    </location>
</feature>
<dbReference type="InterPro" id="IPR000515">
    <property type="entry name" value="MetI-like"/>
</dbReference>
<gene>
    <name evidence="9" type="ORF">J6595_19165</name>
</gene>
<dbReference type="InterPro" id="IPR035906">
    <property type="entry name" value="MetI-like_sf"/>
</dbReference>
<dbReference type="Proteomes" id="UP000678276">
    <property type="component" value="Unassembled WGS sequence"/>
</dbReference>
<keyword evidence="6 7" id="KW-0472">Membrane</keyword>
<evidence type="ECO:0000256" key="1">
    <source>
        <dbReference type="ARBA" id="ARBA00004651"/>
    </source>
</evidence>
<proteinExistence type="inferred from homology"/>
<comment type="caution">
    <text evidence="9">The sequence shown here is derived from an EMBL/GenBank/DDBJ whole genome shotgun (WGS) entry which is preliminary data.</text>
</comment>
<evidence type="ECO:0000256" key="7">
    <source>
        <dbReference type="RuleBase" id="RU363032"/>
    </source>
</evidence>
<organism evidence="9 10">
    <name type="scientific">Jiella mangrovi</name>
    <dbReference type="NCBI Taxonomy" id="2821407"/>
    <lineage>
        <taxon>Bacteria</taxon>
        <taxon>Pseudomonadati</taxon>
        <taxon>Pseudomonadota</taxon>
        <taxon>Alphaproteobacteria</taxon>
        <taxon>Hyphomicrobiales</taxon>
        <taxon>Aurantimonadaceae</taxon>
        <taxon>Jiella</taxon>
    </lineage>
</organism>
<dbReference type="Pfam" id="PF00528">
    <property type="entry name" value="BPD_transp_1"/>
    <property type="match status" value="1"/>
</dbReference>
<dbReference type="PROSITE" id="PS50928">
    <property type="entry name" value="ABC_TM1"/>
    <property type="match status" value="1"/>
</dbReference>
<evidence type="ECO:0000256" key="4">
    <source>
        <dbReference type="ARBA" id="ARBA00022692"/>
    </source>
</evidence>
<feature type="domain" description="ABC transmembrane type-1" evidence="8">
    <location>
        <begin position="94"/>
        <end position="311"/>
    </location>
</feature>
<evidence type="ECO:0000256" key="6">
    <source>
        <dbReference type="ARBA" id="ARBA00023136"/>
    </source>
</evidence>
<protein>
    <submittedName>
        <fullName evidence="9">ABC transporter permease</fullName>
    </submittedName>
</protein>
<evidence type="ECO:0000256" key="3">
    <source>
        <dbReference type="ARBA" id="ARBA00022475"/>
    </source>
</evidence>
<keyword evidence="2 7" id="KW-0813">Transport</keyword>
<dbReference type="EMBL" id="JAGJCF010000019">
    <property type="protein sequence ID" value="MBP0617711.1"/>
    <property type="molecule type" value="Genomic_DNA"/>
</dbReference>
<evidence type="ECO:0000313" key="10">
    <source>
        <dbReference type="Proteomes" id="UP000678276"/>
    </source>
</evidence>
<dbReference type="RefSeq" id="WP_209596749.1">
    <property type="nucleotide sequence ID" value="NZ_JAGJCF010000019.1"/>
</dbReference>
<dbReference type="Gene3D" id="1.10.3720.10">
    <property type="entry name" value="MetI-like"/>
    <property type="match status" value="1"/>
</dbReference>
<dbReference type="Pfam" id="PF19300">
    <property type="entry name" value="BPD_transp_1_N"/>
    <property type="match status" value="1"/>
</dbReference>
<evidence type="ECO:0000313" key="9">
    <source>
        <dbReference type="EMBL" id="MBP0617711.1"/>
    </source>
</evidence>
<keyword evidence="5 7" id="KW-1133">Transmembrane helix</keyword>
<evidence type="ECO:0000256" key="5">
    <source>
        <dbReference type="ARBA" id="ARBA00022989"/>
    </source>
</evidence>
<keyword evidence="3" id="KW-1003">Cell membrane</keyword>
<dbReference type="CDD" id="cd06261">
    <property type="entry name" value="TM_PBP2"/>
    <property type="match status" value="1"/>
</dbReference>
<feature type="transmembrane region" description="Helical" evidence="7">
    <location>
        <begin position="142"/>
        <end position="161"/>
    </location>
</feature>
<accession>A0ABS4BLX2</accession>
<keyword evidence="4 7" id="KW-0812">Transmembrane</keyword>
<name>A0ABS4BLX2_9HYPH</name>
<keyword evidence="10" id="KW-1185">Reference proteome</keyword>
<evidence type="ECO:0000256" key="2">
    <source>
        <dbReference type="ARBA" id="ARBA00022448"/>
    </source>
</evidence>
<evidence type="ECO:0000259" key="8">
    <source>
        <dbReference type="PROSITE" id="PS50928"/>
    </source>
</evidence>
<sequence length="325" mass="35338">MIVYLVRRLGQSLVAIAAMAVLVFVGVYAIGNPVDILINPESTQAQIAATMQRLGLDRPLWEQFGIFVWNALHGDLGISFVYGRPAMQIILERLPATMELALVALVLSVSIGIPLGVLAGLKPNSIGGRSIMAGSILGFSLPNFWQGMLLILIFAVLLGWLPAGGRGETVEVLGIRVSFLTLDGLKHLILPAMNLALFKMSLVIRLARANTREVCLQDYVKYARAKGLSSRRIVLVHILKNILIPVVTIIGLELGSMVAFAIVTETVFAWPGMGKLLIDSINLLDRPVIVAYLMLTVLIIVTINLVVDVIYSLLDPRVRLSEVDA</sequence>
<feature type="transmembrane region" description="Helical" evidence="7">
    <location>
        <begin position="233"/>
        <end position="252"/>
    </location>
</feature>
<reference evidence="9 10" key="1">
    <citation type="submission" date="2021-04" db="EMBL/GenBank/DDBJ databases">
        <title>Whole genome sequence of Jiella sp. KSK16Y-1.</title>
        <authorList>
            <person name="Tuo L."/>
        </authorList>
    </citation>
    <scope>NUCLEOTIDE SEQUENCE [LARGE SCALE GENOMIC DNA]</scope>
    <source>
        <strain evidence="9 10">KSK16Y-1</strain>
    </source>
</reference>
<dbReference type="SUPFAM" id="SSF161098">
    <property type="entry name" value="MetI-like"/>
    <property type="match status" value="1"/>
</dbReference>
<comment type="subcellular location">
    <subcellularLocation>
        <location evidence="1 7">Cell membrane</location>
        <topology evidence="1 7">Multi-pass membrane protein</topology>
    </subcellularLocation>
</comment>
<feature type="transmembrane region" description="Helical" evidence="7">
    <location>
        <begin position="12"/>
        <end position="31"/>
    </location>
</feature>
<feature type="transmembrane region" description="Helical" evidence="7">
    <location>
        <begin position="100"/>
        <end position="121"/>
    </location>
</feature>
<dbReference type="InterPro" id="IPR045621">
    <property type="entry name" value="BPD_transp_1_N"/>
</dbReference>
<comment type="similarity">
    <text evidence="7">Belongs to the binding-protein-dependent transport system permease family.</text>
</comment>
<dbReference type="PANTHER" id="PTHR43163:SF2">
    <property type="entry name" value="ABC TRANSPORTER PERMEASE PROTEIN"/>
    <property type="match status" value="1"/>
</dbReference>